<dbReference type="Proteomes" id="UP001597083">
    <property type="component" value="Unassembled WGS sequence"/>
</dbReference>
<sequence>MWSVRSPVDDGPLYILLHAPEHRAILAARGLLHAALTEWELKDRHAIGTATVAVGWLVENVVRDLHGAGLPDALEVSIRLLRREACRFVHIDVFDRISERSNDQDWPPELTGLDLSTIEFGRALEKAGRRTWIDVAVTTDQ</sequence>
<organism evidence="1 2">
    <name type="scientific">Actinomadura adrarensis</name>
    <dbReference type="NCBI Taxonomy" id="1819600"/>
    <lineage>
        <taxon>Bacteria</taxon>
        <taxon>Bacillati</taxon>
        <taxon>Actinomycetota</taxon>
        <taxon>Actinomycetes</taxon>
        <taxon>Streptosporangiales</taxon>
        <taxon>Thermomonosporaceae</taxon>
        <taxon>Actinomadura</taxon>
    </lineage>
</organism>
<evidence type="ECO:0000313" key="1">
    <source>
        <dbReference type="EMBL" id="MFD0857079.1"/>
    </source>
</evidence>
<gene>
    <name evidence="1" type="ORF">ACFQ07_33035</name>
</gene>
<accession>A0ABW3CSU1</accession>
<keyword evidence="2" id="KW-1185">Reference proteome</keyword>
<comment type="caution">
    <text evidence="1">The sequence shown here is derived from an EMBL/GenBank/DDBJ whole genome shotgun (WGS) entry which is preliminary data.</text>
</comment>
<name>A0ABW3CSU1_9ACTN</name>
<dbReference type="EMBL" id="JBHTIR010004350">
    <property type="protein sequence ID" value="MFD0857079.1"/>
    <property type="molecule type" value="Genomic_DNA"/>
</dbReference>
<evidence type="ECO:0000313" key="2">
    <source>
        <dbReference type="Proteomes" id="UP001597083"/>
    </source>
</evidence>
<proteinExistence type="predicted"/>
<protein>
    <submittedName>
        <fullName evidence="1">Uncharacterized protein</fullName>
    </submittedName>
</protein>
<reference evidence="2" key="1">
    <citation type="journal article" date="2019" name="Int. J. Syst. Evol. Microbiol.">
        <title>The Global Catalogue of Microorganisms (GCM) 10K type strain sequencing project: providing services to taxonomists for standard genome sequencing and annotation.</title>
        <authorList>
            <consortium name="The Broad Institute Genomics Platform"/>
            <consortium name="The Broad Institute Genome Sequencing Center for Infectious Disease"/>
            <person name="Wu L."/>
            <person name="Ma J."/>
        </authorList>
    </citation>
    <scope>NUCLEOTIDE SEQUENCE [LARGE SCALE GENOMIC DNA]</scope>
    <source>
        <strain evidence="2">JCM 31696</strain>
    </source>
</reference>